<dbReference type="EMBL" id="JALJOU010000059">
    <property type="protein sequence ID" value="KAK9827287.1"/>
    <property type="molecule type" value="Genomic_DNA"/>
</dbReference>
<evidence type="ECO:0008006" key="5">
    <source>
        <dbReference type="Google" id="ProtNLM"/>
    </source>
</evidence>
<feature type="compositionally biased region" description="Low complexity" evidence="2">
    <location>
        <begin position="374"/>
        <end position="386"/>
    </location>
</feature>
<dbReference type="Proteomes" id="UP001445335">
    <property type="component" value="Unassembled WGS sequence"/>
</dbReference>
<proteinExistence type="predicted"/>
<dbReference type="InterPro" id="IPR017972">
    <property type="entry name" value="Cyt_P450_CS"/>
</dbReference>
<evidence type="ECO:0000313" key="4">
    <source>
        <dbReference type="Proteomes" id="UP001445335"/>
    </source>
</evidence>
<keyword evidence="1" id="KW-0349">Heme</keyword>
<dbReference type="PRINTS" id="PR00463">
    <property type="entry name" value="EP450I"/>
</dbReference>
<dbReference type="PROSITE" id="PS51257">
    <property type="entry name" value="PROKAR_LIPOPROTEIN"/>
    <property type="match status" value="1"/>
</dbReference>
<sequence length="1011" mass="110843">MSRWSAKYGEVFKVQVLGLHGVVVACPETIQRLFGRGDDDIPKHTGSYWHLDILWGEGRTHSVFTDLATDSWRAVRRAVAHCFSTGAVRQTFPLVKCKAEDLTASLRRLGASTAVDMDDAGMRYTLDVVALAGFAYNFEAVKLEPNRVIHVLPRALEEIQRRMTNPLQVFACTKEAREGVRCAREFRSICADLLVHLKDSAAAGMDKSIGAALLSVRDSAGRPLSDARLQAEIGTFIMGGFETTAHTLSFTLFALATYPAVQAKLAAELTDAGLVARAGRPARQLEFDDLRALPYLCNVLRESMRMFPVVAGIPRFTTQPTQVGDYLVPPGVFVYVLFHRLHNNAKFWHEPADFRPERWDAQPPQQPDVHSEAEVSSSAAETSETAGAERGRVEAKLYLPFSEGSRSCVAQNLALMELRVALAVLCANFTFTLATAMGGSEGVKAAERMALTLHVHGASGLSFRIVDKGSDFGGTWASLANAHSQLQACEALYRWDSSFPLGEPLAKLSAGAVIDKLRSYAHTHGLHERTAFSSTVTTVTFSAQADRWILPFSRQFTVTAMTYMPIVPWRWKMALVRGYLRGRYYSPASLTHVAPAETEVGMDYTGQCNDAIFQLGKSGVLSVLLDSVASFGRDGVFLRSGRYLRADMVVMAAGCKQISQPNFLLQLGIGHDQLHNYAFLGPSGRIGTASDVVYAFVPAGPKKQLDMFFHGIDCRRHGLEKAFIAALQSTSLTSVDGETASLERYAALINEATTLLLDKLDAAAQSKKSLDVHALFKQMTMQVVGTTAFGVDFATTAASTKAEDIEEAYAMMMAGYESTANMLAFTLYLLALNKSKEAHLIAEVEAFGGNRMPCYSDLASFPYVEATLKEALRVFPTAPTLVRETSRAVLLGRHNLAKGQVVAVSVYSMHHNPAYWTDPERYLPERFLSGTPEAAARPEHGWIPFGGGARGCPGGKFSFEEATIALVRMYQHFSFELEPGQVPLVLHETITLSPAHGLRLRAFRRHSKSEF</sequence>
<comment type="caution">
    <text evidence="3">The sequence shown here is derived from an EMBL/GenBank/DDBJ whole genome shotgun (WGS) entry which is preliminary data.</text>
</comment>
<dbReference type="PANTHER" id="PTHR24301">
    <property type="entry name" value="THROMBOXANE-A SYNTHASE"/>
    <property type="match status" value="1"/>
</dbReference>
<evidence type="ECO:0000256" key="1">
    <source>
        <dbReference type="PIRSR" id="PIRSR602401-1"/>
    </source>
</evidence>
<dbReference type="AlphaFoldDB" id="A0AAW1R0L0"/>
<dbReference type="InterPro" id="IPR002401">
    <property type="entry name" value="Cyt_P450_E_grp-I"/>
</dbReference>
<dbReference type="InterPro" id="IPR036188">
    <property type="entry name" value="FAD/NAD-bd_sf"/>
</dbReference>
<evidence type="ECO:0000256" key="2">
    <source>
        <dbReference type="SAM" id="MobiDB-lite"/>
    </source>
</evidence>
<dbReference type="GO" id="GO:0005506">
    <property type="term" value="F:iron ion binding"/>
    <property type="evidence" value="ECO:0007669"/>
    <property type="project" value="InterPro"/>
</dbReference>
<dbReference type="PANTHER" id="PTHR24301:SF2">
    <property type="entry name" value="THROMBOXANE-A SYNTHASE"/>
    <property type="match status" value="1"/>
</dbReference>
<dbReference type="GO" id="GO:0016705">
    <property type="term" value="F:oxidoreductase activity, acting on paired donors, with incorporation or reduction of molecular oxygen"/>
    <property type="evidence" value="ECO:0007669"/>
    <property type="project" value="InterPro"/>
</dbReference>
<reference evidence="3 4" key="1">
    <citation type="journal article" date="2024" name="Nat. Commun.">
        <title>Phylogenomics reveals the evolutionary origins of lichenization in chlorophyte algae.</title>
        <authorList>
            <person name="Puginier C."/>
            <person name="Libourel C."/>
            <person name="Otte J."/>
            <person name="Skaloud P."/>
            <person name="Haon M."/>
            <person name="Grisel S."/>
            <person name="Petersen M."/>
            <person name="Berrin J.G."/>
            <person name="Delaux P.M."/>
            <person name="Dal Grande F."/>
            <person name="Keller J."/>
        </authorList>
    </citation>
    <scope>NUCLEOTIDE SEQUENCE [LARGE SCALE GENOMIC DNA]</scope>
    <source>
        <strain evidence="3 4">SAG 245.80</strain>
    </source>
</reference>
<dbReference type="SUPFAM" id="SSF51905">
    <property type="entry name" value="FAD/NAD(P)-binding domain"/>
    <property type="match status" value="1"/>
</dbReference>
<feature type="region of interest" description="Disordered" evidence="2">
    <location>
        <begin position="357"/>
        <end position="388"/>
    </location>
</feature>
<dbReference type="PRINTS" id="PR00385">
    <property type="entry name" value="P450"/>
</dbReference>
<dbReference type="CDD" id="cd00302">
    <property type="entry name" value="cytochrome_P450"/>
    <property type="match status" value="1"/>
</dbReference>
<dbReference type="InterPro" id="IPR036396">
    <property type="entry name" value="Cyt_P450_sf"/>
</dbReference>
<evidence type="ECO:0000313" key="3">
    <source>
        <dbReference type="EMBL" id="KAK9827287.1"/>
    </source>
</evidence>
<dbReference type="Gene3D" id="3.50.50.60">
    <property type="entry name" value="FAD/NAD(P)-binding domain"/>
    <property type="match status" value="1"/>
</dbReference>
<accession>A0AAW1R0L0</accession>
<dbReference type="Gene3D" id="1.10.630.10">
    <property type="entry name" value="Cytochrome P450"/>
    <property type="match status" value="3"/>
</dbReference>
<feature type="binding site" description="axial binding residue" evidence="1">
    <location>
        <position position="408"/>
    </location>
    <ligand>
        <name>heme</name>
        <dbReference type="ChEBI" id="CHEBI:30413"/>
    </ligand>
    <ligandPart>
        <name>Fe</name>
        <dbReference type="ChEBI" id="CHEBI:18248"/>
    </ligandPart>
</feature>
<dbReference type="InterPro" id="IPR001128">
    <property type="entry name" value="Cyt_P450"/>
</dbReference>
<dbReference type="GO" id="GO:0004497">
    <property type="term" value="F:monooxygenase activity"/>
    <property type="evidence" value="ECO:0007669"/>
    <property type="project" value="InterPro"/>
</dbReference>
<dbReference type="SUPFAM" id="SSF48264">
    <property type="entry name" value="Cytochrome P450"/>
    <property type="match status" value="2"/>
</dbReference>
<name>A0AAW1R0L0_9CHLO</name>
<dbReference type="Pfam" id="PF00067">
    <property type="entry name" value="p450"/>
    <property type="match status" value="2"/>
</dbReference>
<dbReference type="PROSITE" id="PS00086">
    <property type="entry name" value="CYTOCHROME_P450"/>
    <property type="match status" value="2"/>
</dbReference>
<comment type="cofactor">
    <cofactor evidence="1">
        <name>heme</name>
        <dbReference type="ChEBI" id="CHEBI:30413"/>
    </cofactor>
</comment>
<keyword evidence="1" id="KW-0408">Iron</keyword>
<protein>
    <recommendedName>
        <fullName evidence="5">Cytochrome P450</fullName>
    </recommendedName>
</protein>
<keyword evidence="4" id="KW-1185">Reference proteome</keyword>
<gene>
    <name evidence="3" type="ORF">WJX81_000437</name>
</gene>
<dbReference type="GO" id="GO:0020037">
    <property type="term" value="F:heme binding"/>
    <property type="evidence" value="ECO:0007669"/>
    <property type="project" value="InterPro"/>
</dbReference>
<keyword evidence="1" id="KW-0479">Metal-binding</keyword>
<organism evidence="3 4">
    <name type="scientific">Elliptochloris bilobata</name>
    <dbReference type="NCBI Taxonomy" id="381761"/>
    <lineage>
        <taxon>Eukaryota</taxon>
        <taxon>Viridiplantae</taxon>
        <taxon>Chlorophyta</taxon>
        <taxon>core chlorophytes</taxon>
        <taxon>Trebouxiophyceae</taxon>
        <taxon>Trebouxiophyceae incertae sedis</taxon>
        <taxon>Elliptochloris clade</taxon>
        <taxon>Elliptochloris</taxon>
    </lineage>
</organism>